<dbReference type="SUPFAM" id="SSF51735">
    <property type="entry name" value="NAD(P)-binding Rossmann-fold domains"/>
    <property type="match status" value="1"/>
</dbReference>
<dbReference type="GO" id="GO:0003960">
    <property type="term" value="F:quinone reductase (NADPH) activity"/>
    <property type="evidence" value="ECO:0007669"/>
    <property type="project" value="UniProtKB-EC"/>
</dbReference>
<dbReference type="InterPro" id="IPR013149">
    <property type="entry name" value="ADH-like_C"/>
</dbReference>
<dbReference type="AlphaFoldDB" id="A0A098G4A2"/>
<dbReference type="PANTHER" id="PTHR48106">
    <property type="entry name" value="QUINONE OXIDOREDUCTASE PIG3-RELATED"/>
    <property type="match status" value="1"/>
</dbReference>
<evidence type="ECO:0000256" key="1">
    <source>
        <dbReference type="ARBA" id="ARBA00022857"/>
    </source>
</evidence>
<evidence type="ECO:0000313" key="4">
    <source>
        <dbReference type="EMBL" id="CEG56310.1"/>
    </source>
</evidence>
<keyword evidence="2 4" id="KW-0560">Oxidoreductase</keyword>
<dbReference type="OrthoDB" id="9787435at2"/>
<dbReference type="STRING" id="1212491.LFA_0864"/>
<keyword evidence="1" id="KW-0521">NADP</keyword>
<dbReference type="Proteomes" id="UP000032430">
    <property type="component" value="Chromosome I"/>
</dbReference>
<name>A0A098G4A2_9GAMM</name>
<sequence>MKALVSHFKESPQWTDFTDPKTESDEVIVNVSAVALTNLVKGQSNGTHYSVKGDSIPFVPGDEGTGRMENGQRVFFFSKRKPFGSLAEKTVVKREFLIPLPDDLDDVSAASISNPAMSSWAALTRRALLKPGETVLINGATGISGQMAIRIAKHLGARRVIVTGRKESNPDKLISLGADEVITLGDGFNERITAVIEEISIVLDYLWGSSAESIINTVGNTHSDRPVRYVQIGTIAGTTINMPAFPLRASGLVMMGTGLGSVSNLELLKVISEAFQVAKKIGLTVDATAIPMSEGEKIWTEHRNDRVVFTL</sequence>
<dbReference type="InterPro" id="IPR036291">
    <property type="entry name" value="NAD(P)-bd_dom_sf"/>
</dbReference>
<dbReference type="InterPro" id="IPR020843">
    <property type="entry name" value="ER"/>
</dbReference>
<dbReference type="GO" id="GO:0035925">
    <property type="term" value="F:mRNA 3'-UTR AU-rich region binding"/>
    <property type="evidence" value="ECO:0007669"/>
    <property type="project" value="TreeGrafter"/>
</dbReference>
<organism evidence="4 5">
    <name type="scientific">Legionella fallonii LLAP-10</name>
    <dbReference type="NCBI Taxonomy" id="1212491"/>
    <lineage>
        <taxon>Bacteria</taxon>
        <taxon>Pseudomonadati</taxon>
        <taxon>Pseudomonadota</taxon>
        <taxon>Gammaproteobacteria</taxon>
        <taxon>Legionellales</taxon>
        <taxon>Legionellaceae</taxon>
        <taxon>Legionella</taxon>
    </lineage>
</organism>
<dbReference type="EMBL" id="LN614827">
    <property type="protein sequence ID" value="CEG56310.1"/>
    <property type="molecule type" value="Genomic_DNA"/>
</dbReference>
<dbReference type="EC" id="1.6.5.5" evidence="4"/>
<dbReference type="Pfam" id="PF00107">
    <property type="entry name" value="ADH_zinc_N"/>
    <property type="match status" value="1"/>
</dbReference>
<feature type="domain" description="Enoyl reductase (ER)" evidence="3">
    <location>
        <begin position="7"/>
        <end position="285"/>
    </location>
</feature>
<dbReference type="SUPFAM" id="SSF50129">
    <property type="entry name" value="GroES-like"/>
    <property type="match status" value="1"/>
</dbReference>
<keyword evidence="5" id="KW-1185">Reference proteome</keyword>
<evidence type="ECO:0000256" key="2">
    <source>
        <dbReference type="ARBA" id="ARBA00023002"/>
    </source>
</evidence>
<reference evidence="5" key="1">
    <citation type="submission" date="2014-09" db="EMBL/GenBank/DDBJ databases">
        <authorList>
            <person name="Gomez-Valero L."/>
        </authorList>
    </citation>
    <scope>NUCLEOTIDE SEQUENCE [LARGE SCALE GENOMIC DNA]</scope>
    <source>
        <strain evidence="5">ATCC700992</strain>
    </source>
</reference>
<dbReference type="GO" id="GO:0070402">
    <property type="term" value="F:NADPH binding"/>
    <property type="evidence" value="ECO:0007669"/>
    <property type="project" value="TreeGrafter"/>
</dbReference>
<proteinExistence type="predicted"/>
<gene>
    <name evidence="4" type="ORF">LFA_0864</name>
</gene>
<dbReference type="SMART" id="SM00829">
    <property type="entry name" value="PKS_ER"/>
    <property type="match status" value="1"/>
</dbReference>
<dbReference type="RefSeq" id="WP_045094998.1">
    <property type="nucleotide sequence ID" value="NZ_LN614827.1"/>
</dbReference>
<dbReference type="PANTHER" id="PTHR48106:SF13">
    <property type="entry name" value="QUINONE OXIDOREDUCTASE-RELATED"/>
    <property type="match status" value="1"/>
</dbReference>
<evidence type="ECO:0000313" key="5">
    <source>
        <dbReference type="Proteomes" id="UP000032430"/>
    </source>
</evidence>
<protein>
    <submittedName>
        <fullName evidence="4">NADPH:quinone reductase</fullName>
        <ecNumber evidence="4">1.6.5.5</ecNumber>
    </submittedName>
</protein>
<accession>A0A098G4A2</accession>
<dbReference type="Gene3D" id="3.90.180.10">
    <property type="entry name" value="Medium-chain alcohol dehydrogenases, catalytic domain"/>
    <property type="match status" value="1"/>
</dbReference>
<dbReference type="InterPro" id="IPR011032">
    <property type="entry name" value="GroES-like_sf"/>
</dbReference>
<dbReference type="HOGENOM" id="CLU_026673_7_0_6"/>
<dbReference type="GO" id="GO:0005829">
    <property type="term" value="C:cytosol"/>
    <property type="evidence" value="ECO:0007669"/>
    <property type="project" value="TreeGrafter"/>
</dbReference>
<evidence type="ECO:0000259" key="3">
    <source>
        <dbReference type="SMART" id="SM00829"/>
    </source>
</evidence>
<dbReference type="Gene3D" id="3.40.50.720">
    <property type="entry name" value="NAD(P)-binding Rossmann-like Domain"/>
    <property type="match status" value="1"/>
</dbReference>
<dbReference type="KEGG" id="lfa:LFA_0864"/>